<sequence length="149" mass="15659">MGLVAFVAQEQQAASSPPDGLDSPACDLSQATAQEKQIHCGAGVGDQGLPPPPCQPTRQSSPVARRRPKRLPGRGCGHWWLTRRAGPDSGQRSTRLAAPGATSAPRPPGLPPPHLLRPAHRATQQIGAQACPNRIWADRSKDNGYGSVG</sequence>
<dbReference type="AlphaFoldDB" id="A0A6V8PR33"/>
<protein>
    <submittedName>
        <fullName evidence="2">Uncharacterized protein</fullName>
    </submittedName>
</protein>
<feature type="region of interest" description="Disordered" evidence="1">
    <location>
        <begin position="1"/>
        <end position="149"/>
    </location>
</feature>
<organism evidence="2 3">
    <name type="scientific">Candidatus Hakubella thermalkaliphila</name>
    <dbReference type="NCBI Taxonomy" id="2754717"/>
    <lineage>
        <taxon>Bacteria</taxon>
        <taxon>Bacillati</taxon>
        <taxon>Actinomycetota</taxon>
        <taxon>Actinomycetota incertae sedis</taxon>
        <taxon>Candidatus Hakubellales</taxon>
        <taxon>Candidatus Hakubellaceae</taxon>
        <taxon>Candidatus Hakubella</taxon>
    </lineage>
</organism>
<proteinExistence type="predicted"/>
<reference evidence="2 3" key="1">
    <citation type="journal article" date="2020" name="Front. Microbiol.">
        <title>Single-cell genomics of novel Actinobacteria with the Wood-Ljungdahl pathway discovered in a serpentinizing system.</title>
        <authorList>
            <person name="Merino N."/>
            <person name="Kawai M."/>
            <person name="Boyd E.S."/>
            <person name="Colman D.R."/>
            <person name="McGlynn S.E."/>
            <person name="Nealson K.H."/>
            <person name="Kurokawa K."/>
            <person name="Hongoh Y."/>
        </authorList>
    </citation>
    <scope>NUCLEOTIDE SEQUENCE [LARGE SCALE GENOMIC DNA]</scope>
    <source>
        <strain evidence="2 3">S43</strain>
    </source>
</reference>
<evidence type="ECO:0000256" key="1">
    <source>
        <dbReference type="SAM" id="MobiDB-lite"/>
    </source>
</evidence>
<name>A0A6V8PR33_9ACTN</name>
<comment type="caution">
    <text evidence="2">The sequence shown here is derived from an EMBL/GenBank/DDBJ whole genome shotgun (WGS) entry which is preliminary data.</text>
</comment>
<feature type="compositionally biased region" description="Pro residues" evidence="1">
    <location>
        <begin position="105"/>
        <end position="115"/>
    </location>
</feature>
<dbReference type="Proteomes" id="UP000576480">
    <property type="component" value="Unassembled WGS sequence"/>
</dbReference>
<gene>
    <name evidence="2" type="ORF">HKBW3S43_00015</name>
</gene>
<accession>A0A6V8PR33</accession>
<dbReference type="EMBL" id="BLSB01000001">
    <property type="protein sequence ID" value="GFP34224.1"/>
    <property type="molecule type" value="Genomic_DNA"/>
</dbReference>
<evidence type="ECO:0000313" key="2">
    <source>
        <dbReference type="EMBL" id="GFP34224.1"/>
    </source>
</evidence>
<evidence type="ECO:0000313" key="3">
    <source>
        <dbReference type="Proteomes" id="UP000576480"/>
    </source>
</evidence>